<comment type="caution">
    <text evidence="2">The sequence shown here is derived from an EMBL/GenBank/DDBJ whole genome shotgun (WGS) entry which is preliminary data.</text>
</comment>
<keyword evidence="1" id="KW-0812">Transmembrane</keyword>
<evidence type="ECO:0000256" key="1">
    <source>
        <dbReference type="SAM" id="Phobius"/>
    </source>
</evidence>
<sequence length="73" mass="7562">MVRRTSLGSPTTSLVVFGSLLLCFLGAYLSCCVAGFEAFAYASTVIPIERAVPAMILAAASTSLAFRSAILVS</sequence>
<dbReference type="AlphaFoldDB" id="A0A094S4Y4"/>
<keyword evidence="1" id="KW-0472">Membrane</keyword>
<evidence type="ECO:0000313" key="2">
    <source>
        <dbReference type="EMBL" id="KGA12878.1"/>
    </source>
</evidence>
<proteinExistence type="predicted"/>
<feature type="transmembrane region" description="Helical" evidence="1">
    <location>
        <begin position="52"/>
        <end position="72"/>
    </location>
</feature>
<reference evidence="2" key="1">
    <citation type="submission" date="2014-06" db="EMBL/GenBank/DDBJ databases">
        <title>Key roles for freshwater Actinobacteria revealed by deep metagenomic sequencing.</title>
        <authorList>
            <person name="Ghai R."/>
            <person name="Mizuno C.M."/>
            <person name="Picazo A."/>
            <person name="Camacho A."/>
            <person name="Rodriguez-Valera F."/>
        </authorList>
    </citation>
    <scope>NUCLEOTIDE SEQUENCE</scope>
</reference>
<name>A0A094S4Y4_9ZZZZ</name>
<dbReference type="EMBL" id="JNSL01000208">
    <property type="protein sequence ID" value="KGA12878.1"/>
    <property type="molecule type" value="Genomic_DNA"/>
</dbReference>
<organism evidence="2">
    <name type="scientific">freshwater metagenome</name>
    <dbReference type="NCBI Taxonomy" id="449393"/>
    <lineage>
        <taxon>unclassified sequences</taxon>
        <taxon>metagenomes</taxon>
        <taxon>ecological metagenomes</taxon>
    </lineage>
</organism>
<accession>A0A094S4Y4</accession>
<keyword evidence="1" id="KW-1133">Transmembrane helix</keyword>
<protein>
    <submittedName>
        <fullName evidence="2">Uncharacterized protein</fullName>
    </submittedName>
</protein>
<gene>
    <name evidence="2" type="ORF">GM51_21160</name>
</gene>
<feature type="non-terminal residue" evidence="2">
    <location>
        <position position="73"/>
    </location>
</feature>